<accession>A0A1L6FDN3</accession>
<dbReference type="PANTHER" id="PTHR42828:SF3">
    <property type="entry name" value="THREONYLCARBAMOYL-AMP SYNTHASE"/>
    <property type="match status" value="1"/>
</dbReference>
<feature type="domain" description="YrdC-like" evidence="1">
    <location>
        <begin position="48"/>
        <end position="234"/>
    </location>
</feature>
<gene>
    <name evidence="2" type="ORF">Tchl_2185</name>
</gene>
<sequence>MPPVCPGRPFSTPPPIRFTRDRPHAHRPAINNTTMTQFFTLHPEQPQPRLLRQAAEIIRDGGLVVLPTDSAYALGCQIGDAGVLDRIRRIRAVDERHHFTLMCRDLSEIATYARVDNRQYRLLKATTPGPYTFILEGTKELPRRVLHPKRKTIGLRVPEHAVVSALLAELDGPLLTSTLILPGEDLPLSDIDEIRERLDKQVDLVIEAGYCGPEATTVIDLTSGAPELIRAGRGPLGPFGLE</sequence>
<dbReference type="PANTHER" id="PTHR42828">
    <property type="entry name" value="DHBP SYNTHASE RIBB-LIKE ALPHA/BETA DOMAIN-CONTAINING PROTEIN"/>
    <property type="match status" value="1"/>
</dbReference>
<dbReference type="InterPro" id="IPR017945">
    <property type="entry name" value="DHBP_synth_RibB-like_a/b_dom"/>
</dbReference>
<dbReference type="Gene3D" id="3.90.870.10">
    <property type="entry name" value="DHBP synthase"/>
    <property type="match status" value="1"/>
</dbReference>
<dbReference type="PROSITE" id="PS51163">
    <property type="entry name" value="YRDC"/>
    <property type="match status" value="1"/>
</dbReference>
<dbReference type="AlphaFoldDB" id="A0A1L6FDN3"/>
<dbReference type="Proteomes" id="UP000185739">
    <property type="component" value="Chromosome"/>
</dbReference>
<evidence type="ECO:0000313" key="3">
    <source>
        <dbReference type="Proteomes" id="UP000185739"/>
    </source>
</evidence>
<keyword evidence="3" id="KW-1185">Reference proteome</keyword>
<proteinExistence type="predicted"/>
<dbReference type="EMBL" id="CP018839">
    <property type="protein sequence ID" value="APR05028.1"/>
    <property type="molecule type" value="Genomic_DNA"/>
</dbReference>
<evidence type="ECO:0000313" key="2">
    <source>
        <dbReference type="EMBL" id="APR05028.1"/>
    </source>
</evidence>
<dbReference type="InterPro" id="IPR006070">
    <property type="entry name" value="Sua5-like_dom"/>
</dbReference>
<dbReference type="KEGG" id="tcl:Tchl_2185"/>
<reference evidence="2 3" key="1">
    <citation type="submission" date="2016-12" db="EMBL/GenBank/DDBJ databases">
        <title>Complete genome sequence of Thauera chlorobenzoica, a Betaproteobacterium degrading haloaromatics anaerobically to CO2 and halides.</title>
        <authorList>
            <person name="Goris T."/>
            <person name="Mergelsberg M."/>
            <person name="Boll M."/>
        </authorList>
    </citation>
    <scope>NUCLEOTIDE SEQUENCE [LARGE SCALE GENOMIC DNA]</scope>
    <source>
        <strain evidence="2 3">3CB1</strain>
    </source>
</reference>
<dbReference type="SUPFAM" id="SSF55821">
    <property type="entry name" value="YrdC/RibB"/>
    <property type="match status" value="1"/>
</dbReference>
<evidence type="ECO:0000259" key="1">
    <source>
        <dbReference type="PROSITE" id="PS51163"/>
    </source>
</evidence>
<dbReference type="STRING" id="96773.Tchl_2185"/>
<organism evidence="2 3">
    <name type="scientific">Thauera chlorobenzoica</name>
    <dbReference type="NCBI Taxonomy" id="96773"/>
    <lineage>
        <taxon>Bacteria</taxon>
        <taxon>Pseudomonadati</taxon>
        <taxon>Pseudomonadota</taxon>
        <taxon>Betaproteobacteria</taxon>
        <taxon>Rhodocyclales</taxon>
        <taxon>Zoogloeaceae</taxon>
        <taxon>Thauera</taxon>
    </lineage>
</organism>
<name>A0A1L6FDN3_9RHOO</name>
<dbReference type="NCBIfam" id="TIGR00057">
    <property type="entry name" value="L-threonylcarbamoyladenylate synthase"/>
    <property type="match status" value="1"/>
</dbReference>
<dbReference type="Pfam" id="PF01300">
    <property type="entry name" value="Sua5_yciO_yrdC"/>
    <property type="match status" value="1"/>
</dbReference>
<dbReference type="InterPro" id="IPR052532">
    <property type="entry name" value="SUA5_domain"/>
</dbReference>
<protein>
    <submittedName>
        <fullName evidence="2">Telomer-recombining protein TsaC/YrdC-like</fullName>
    </submittedName>
</protein>
<dbReference type="GO" id="GO:0003725">
    <property type="term" value="F:double-stranded RNA binding"/>
    <property type="evidence" value="ECO:0007669"/>
    <property type="project" value="InterPro"/>
</dbReference>